<sequence>MSTPPAPPHAELIDRPFSFYPPISGVENNEWRLREATWSEMMVRNTQEDLEIAIPRQYFGGISETDKPVMIVGLTQELEYKTGAVWPMKRKVYSMPVAPMSRPPGPKAVADPSEPTGLGAIMGTGAMGNESRIGKMIMVTFFSVVTLGLMIWALVKFTPDAKPTFVAKDQGYLELNREDDYFGIVRKLGQPSADRFKPESGELQYRLLEYKDRGYAVILMGTKQEDVRYIGTMGLGPDGKGWAPLHSIDYAKGANTMGILRTMPKF</sequence>
<dbReference type="EMBL" id="CP063849">
    <property type="protein sequence ID" value="QOY91476.1"/>
    <property type="molecule type" value="Genomic_DNA"/>
</dbReference>
<keyword evidence="1" id="KW-1133">Transmembrane helix</keyword>
<feature type="transmembrane region" description="Helical" evidence="1">
    <location>
        <begin position="136"/>
        <end position="155"/>
    </location>
</feature>
<organism evidence="2 3">
    <name type="scientific">Paludibaculum fermentans</name>
    <dbReference type="NCBI Taxonomy" id="1473598"/>
    <lineage>
        <taxon>Bacteria</taxon>
        <taxon>Pseudomonadati</taxon>
        <taxon>Acidobacteriota</taxon>
        <taxon>Terriglobia</taxon>
        <taxon>Bryobacterales</taxon>
        <taxon>Bryobacteraceae</taxon>
        <taxon>Paludibaculum</taxon>
    </lineage>
</organism>
<gene>
    <name evidence="2" type="ORF">IRI77_16460</name>
</gene>
<dbReference type="KEGG" id="pfer:IRI77_16460"/>
<evidence type="ECO:0000313" key="3">
    <source>
        <dbReference type="Proteomes" id="UP000593892"/>
    </source>
</evidence>
<reference evidence="2 3" key="1">
    <citation type="submission" date="2020-10" db="EMBL/GenBank/DDBJ databases">
        <title>Complete genome sequence of Paludibaculum fermentans P105T, a facultatively anaerobic acidobacterium capable of dissimilatory Fe(III) reduction.</title>
        <authorList>
            <person name="Dedysh S.N."/>
            <person name="Beletsky A.V."/>
            <person name="Kulichevskaya I.S."/>
            <person name="Mardanov A.V."/>
            <person name="Ravin N.V."/>
        </authorList>
    </citation>
    <scope>NUCLEOTIDE SEQUENCE [LARGE SCALE GENOMIC DNA]</scope>
    <source>
        <strain evidence="2 3">P105</strain>
    </source>
</reference>
<evidence type="ECO:0000313" key="2">
    <source>
        <dbReference type="EMBL" id="QOY91476.1"/>
    </source>
</evidence>
<dbReference type="RefSeq" id="WP_194453130.1">
    <property type="nucleotide sequence ID" value="NZ_CP063849.1"/>
</dbReference>
<name>A0A7S7SPD3_PALFE</name>
<evidence type="ECO:0000256" key="1">
    <source>
        <dbReference type="SAM" id="Phobius"/>
    </source>
</evidence>
<dbReference type="AlphaFoldDB" id="A0A7S7SPD3"/>
<keyword evidence="1" id="KW-0812">Transmembrane</keyword>
<accession>A0A7S7SPD3</accession>
<keyword evidence="3" id="KW-1185">Reference proteome</keyword>
<proteinExistence type="predicted"/>
<protein>
    <submittedName>
        <fullName evidence="2">Uncharacterized protein</fullName>
    </submittedName>
</protein>
<dbReference type="Proteomes" id="UP000593892">
    <property type="component" value="Chromosome"/>
</dbReference>
<keyword evidence="1" id="KW-0472">Membrane</keyword>